<dbReference type="EMBL" id="CASHTH010001102">
    <property type="protein sequence ID" value="CAI8011404.1"/>
    <property type="molecule type" value="Genomic_DNA"/>
</dbReference>
<evidence type="ECO:0000313" key="3">
    <source>
        <dbReference type="EMBL" id="CAI8011404.1"/>
    </source>
</evidence>
<dbReference type="Pfam" id="PF13012">
    <property type="entry name" value="MitMem_reg"/>
    <property type="match status" value="1"/>
</dbReference>
<evidence type="ECO:0000256" key="1">
    <source>
        <dbReference type="ARBA" id="ARBA00010893"/>
    </source>
</evidence>
<accession>A0AA35RHS3</accession>
<comment type="similarity">
    <text evidence="1">Belongs to the peptidase M67A family. CSN6 subfamily.</text>
</comment>
<gene>
    <name evidence="3" type="ORF">GBAR_LOCUS7364</name>
</gene>
<dbReference type="Proteomes" id="UP001174909">
    <property type="component" value="Unassembled WGS sequence"/>
</dbReference>
<dbReference type="InterPro" id="IPR024969">
    <property type="entry name" value="EIF3F/CSN6-like_C"/>
</dbReference>
<name>A0AA35RHS3_GEOBA</name>
<sequence>MYIVSEQLSAQHGAVKMLHSRVRLLLDYLKAVQAGDLPKNHEILRKVSSLCHQLPVLDGTSFQKEFHSMTNDVVLMTYLATITKGLATTSELVQKVNTIYDRHGLGRRARSLMY</sequence>
<dbReference type="AlphaFoldDB" id="A0AA35RHS3"/>
<keyword evidence="4" id="KW-1185">Reference proteome</keyword>
<organism evidence="3 4">
    <name type="scientific">Geodia barretti</name>
    <name type="common">Barrett's horny sponge</name>
    <dbReference type="NCBI Taxonomy" id="519541"/>
    <lineage>
        <taxon>Eukaryota</taxon>
        <taxon>Metazoa</taxon>
        <taxon>Porifera</taxon>
        <taxon>Demospongiae</taxon>
        <taxon>Heteroscleromorpha</taxon>
        <taxon>Tetractinellida</taxon>
        <taxon>Astrophorina</taxon>
        <taxon>Geodiidae</taxon>
        <taxon>Geodia</taxon>
    </lineage>
</organism>
<evidence type="ECO:0000259" key="2">
    <source>
        <dbReference type="Pfam" id="PF13012"/>
    </source>
</evidence>
<reference evidence="3" key="1">
    <citation type="submission" date="2023-03" db="EMBL/GenBank/DDBJ databases">
        <authorList>
            <person name="Steffen K."/>
            <person name="Cardenas P."/>
        </authorList>
    </citation>
    <scope>NUCLEOTIDE SEQUENCE</scope>
</reference>
<feature type="domain" description="EIF3F/CSN6-like C-terminal" evidence="2">
    <location>
        <begin position="4"/>
        <end position="93"/>
    </location>
</feature>
<comment type="caution">
    <text evidence="3">The sequence shown here is derived from an EMBL/GenBank/DDBJ whole genome shotgun (WGS) entry which is preliminary data.</text>
</comment>
<dbReference type="GO" id="GO:0008180">
    <property type="term" value="C:COP9 signalosome"/>
    <property type="evidence" value="ECO:0007669"/>
    <property type="project" value="TreeGrafter"/>
</dbReference>
<dbReference type="PANTHER" id="PTHR10540">
    <property type="entry name" value="EUKARYOTIC TRANSLATION INITIATION FACTOR 3 SUBUNIT F-RELATED"/>
    <property type="match status" value="1"/>
</dbReference>
<dbReference type="PANTHER" id="PTHR10540:SF8">
    <property type="entry name" value="COP9 SIGNALOSOME COMPLEX SUBUNIT 6"/>
    <property type="match status" value="1"/>
</dbReference>
<evidence type="ECO:0000313" key="4">
    <source>
        <dbReference type="Proteomes" id="UP001174909"/>
    </source>
</evidence>
<proteinExistence type="inferred from homology"/>
<protein>
    <submittedName>
        <fullName evidence="3">COP9 signalosome complex subunit 6</fullName>
    </submittedName>
</protein>